<keyword evidence="7" id="KW-1185">Reference proteome</keyword>
<protein>
    <submittedName>
        <fullName evidence="6">Methyltransferase</fullName>
    </submittedName>
</protein>
<dbReference type="CDD" id="cd02440">
    <property type="entry name" value="AdoMet_MTases"/>
    <property type="match status" value="1"/>
</dbReference>
<evidence type="ECO:0000313" key="6">
    <source>
        <dbReference type="EMBL" id="GGR72389.1"/>
    </source>
</evidence>
<sequence>MSDPMRPPVSHPGPQPAPSRSGPSRSRASLRTAVVWEVLRDVLEDRVKATGRESLDVLDTGGGSGNFAVPVALLGHRVTVVDPSPNALFALERRTAEAGVADRVRGVQGDVHGLFDVVERGGYDAVLCHGVLEYVDDPAEGVRNAVAALRAEGVLSLLAAGLGGAVLARALAGHFKEARQALTSPDGRWGEGDPVPRRFTAEQLTQLVEGAGLTVGAVHGVRVFADLVPGVLVDTEPGALEALLKLEEAAAELPAFHSVATQLHVLGEARGTEGS</sequence>
<dbReference type="GO" id="GO:0032259">
    <property type="term" value="P:methylation"/>
    <property type="evidence" value="ECO:0007669"/>
    <property type="project" value="UniProtKB-KW"/>
</dbReference>
<dbReference type="Pfam" id="PF08242">
    <property type="entry name" value="Methyltransf_12"/>
    <property type="match status" value="1"/>
</dbReference>
<keyword evidence="1 6" id="KW-0489">Methyltransferase</keyword>
<dbReference type="Gene3D" id="3.40.50.150">
    <property type="entry name" value="Vaccinia Virus protein VP39"/>
    <property type="match status" value="1"/>
</dbReference>
<gene>
    <name evidence="6" type="ORF">GCM10010269_09240</name>
</gene>
<reference evidence="6" key="1">
    <citation type="journal article" date="2014" name="Int. J. Syst. Evol. Microbiol.">
        <title>Complete genome sequence of Corynebacterium casei LMG S-19264T (=DSM 44701T), isolated from a smear-ripened cheese.</title>
        <authorList>
            <consortium name="US DOE Joint Genome Institute (JGI-PGF)"/>
            <person name="Walter F."/>
            <person name="Albersmeier A."/>
            <person name="Kalinowski J."/>
            <person name="Ruckert C."/>
        </authorList>
    </citation>
    <scope>NUCLEOTIDE SEQUENCE</scope>
    <source>
        <strain evidence="6">JCM 4386</strain>
    </source>
</reference>
<keyword evidence="2" id="KW-0808">Transferase</keyword>
<evidence type="ECO:0000256" key="4">
    <source>
        <dbReference type="SAM" id="MobiDB-lite"/>
    </source>
</evidence>
<accession>A0A918FRI1</accession>
<feature type="compositionally biased region" description="Pro residues" evidence="4">
    <location>
        <begin position="1"/>
        <end position="17"/>
    </location>
</feature>
<keyword evidence="3" id="KW-0949">S-adenosyl-L-methionine</keyword>
<evidence type="ECO:0000259" key="5">
    <source>
        <dbReference type="Pfam" id="PF08242"/>
    </source>
</evidence>
<evidence type="ECO:0000256" key="1">
    <source>
        <dbReference type="ARBA" id="ARBA00022603"/>
    </source>
</evidence>
<dbReference type="AlphaFoldDB" id="A0A918FRI1"/>
<comment type="caution">
    <text evidence="6">The sequence shown here is derived from an EMBL/GenBank/DDBJ whole genome shotgun (WGS) entry which is preliminary data.</text>
</comment>
<evidence type="ECO:0000256" key="3">
    <source>
        <dbReference type="ARBA" id="ARBA00022691"/>
    </source>
</evidence>
<dbReference type="Proteomes" id="UP000606194">
    <property type="component" value="Unassembled WGS sequence"/>
</dbReference>
<dbReference type="PANTHER" id="PTHR43464:SF19">
    <property type="entry name" value="UBIQUINONE BIOSYNTHESIS O-METHYLTRANSFERASE, MITOCHONDRIAL"/>
    <property type="match status" value="1"/>
</dbReference>
<feature type="domain" description="Methyltransferase type 12" evidence="5">
    <location>
        <begin position="58"/>
        <end position="155"/>
    </location>
</feature>
<dbReference type="RefSeq" id="WP_190147927.1">
    <property type="nucleotide sequence ID" value="NZ_BMTL01000003.1"/>
</dbReference>
<feature type="region of interest" description="Disordered" evidence="4">
    <location>
        <begin position="1"/>
        <end position="28"/>
    </location>
</feature>
<dbReference type="SUPFAM" id="SSF53335">
    <property type="entry name" value="S-adenosyl-L-methionine-dependent methyltransferases"/>
    <property type="match status" value="1"/>
</dbReference>
<dbReference type="InterPro" id="IPR029063">
    <property type="entry name" value="SAM-dependent_MTases_sf"/>
</dbReference>
<dbReference type="GO" id="GO:0008168">
    <property type="term" value="F:methyltransferase activity"/>
    <property type="evidence" value="ECO:0007669"/>
    <property type="project" value="UniProtKB-KW"/>
</dbReference>
<proteinExistence type="predicted"/>
<organism evidence="6 7">
    <name type="scientific">Streptomyces humidus</name>
    <dbReference type="NCBI Taxonomy" id="52259"/>
    <lineage>
        <taxon>Bacteria</taxon>
        <taxon>Bacillati</taxon>
        <taxon>Actinomycetota</taxon>
        <taxon>Actinomycetes</taxon>
        <taxon>Kitasatosporales</taxon>
        <taxon>Streptomycetaceae</taxon>
        <taxon>Streptomyces</taxon>
    </lineage>
</organism>
<dbReference type="PANTHER" id="PTHR43464">
    <property type="entry name" value="METHYLTRANSFERASE"/>
    <property type="match status" value="1"/>
</dbReference>
<name>A0A918FRI1_9ACTN</name>
<dbReference type="EMBL" id="BMTL01000003">
    <property type="protein sequence ID" value="GGR72389.1"/>
    <property type="molecule type" value="Genomic_DNA"/>
</dbReference>
<evidence type="ECO:0000313" key="7">
    <source>
        <dbReference type="Proteomes" id="UP000606194"/>
    </source>
</evidence>
<feature type="compositionally biased region" description="Low complexity" evidence="4">
    <location>
        <begin position="18"/>
        <end position="28"/>
    </location>
</feature>
<reference evidence="6" key="2">
    <citation type="submission" date="2020-09" db="EMBL/GenBank/DDBJ databases">
        <authorList>
            <person name="Sun Q."/>
            <person name="Ohkuma M."/>
        </authorList>
    </citation>
    <scope>NUCLEOTIDE SEQUENCE</scope>
    <source>
        <strain evidence="6">JCM 4386</strain>
    </source>
</reference>
<dbReference type="InterPro" id="IPR013217">
    <property type="entry name" value="Methyltransf_12"/>
</dbReference>
<evidence type="ECO:0000256" key="2">
    <source>
        <dbReference type="ARBA" id="ARBA00022679"/>
    </source>
</evidence>